<dbReference type="AlphaFoldDB" id="A0A8J3X0T7"/>
<dbReference type="InterPro" id="IPR013785">
    <property type="entry name" value="Aldolase_TIM"/>
</dbReference>
<dbReference type="EMBL" id="BOON01000019">
    <property type="protein sequence ID" value="GII22654.1"/>
    <property type="molecule type" value="Genomic_DNA"/>
</dbReference>
<sequence length="303" mass="30947">MTSDGPRRLDAGLWGILATPFNGPTHDVDDLSLRREVALFRELPATGLVALGVFGEGAALSTAEQRHVVATVVAEARGLPVVVGLSARHTAPAVEQATTAVAAAGSALAGVMVQVNTTAPESLARHLTAVHAATGAGIVLQDYPVASGVRISSAQILATLARCTFVVAVKSEAPPTSAAIAELTAGTDVPIFGGLGGVGLLDELAAGAAGAMTGFSRPEALLAALRAWQAGGMAAAHESYARWLPLVNFEAQPGIGLALRKEALRRRGIFRDAAVRPPAPPMPEALQSILTMHLDAYDAAGLL</sequence>
<dbReference type="CDD" id="cd00408">
    <property type="entry name" value="DHDPS-like"/>
    <property type="match status" value="1"/>
</dbReference>
<protein>
    <submittedName>
        <fullName evidence="3">Dihydrodipicolinate synthase family protein</fullName>
    </submittedName>
</protein>
<dbReference type="PANTHER" id="PTHR12128">
    <property type="entry name" value="DIHYDRODIPICOLINATE SYNTHASE"/>
    <property type="match status" value="1"/>
</dbReference>
<dbReference type="SMART" id="SM01130">
    <property type="entry name" value="DHDPS"/>
    <property type="match status" value="1"/>
</dbReference>
<dbReference type="GO" id="GO:0008840">
    <property type="term" value="F:4-hydroxy-tetrahydrodipicolinate synthase activity"/>
    <property type="evidence" value="ECO:0007669"/>
    <property type="project" value="TreeGrafter"/>
</dbReference>
<evidence type="ECO:0000313" key="3">
    <source>
        <dbReference type="EMBL" id="GII22654.1"/>
    </source>
</evidence>
<dbReference type="RefSeq" id="WP_203935549.1">
    <property type="nucleotide sequence ID" value="NZ_BOON01000019.1"/>
</dbReference>
<dbReference type="PANTHER" id="PTHR12128:SF66">
    <property type="entry name" value="4-HYDROXY-2-OXOGLUTARATE ALDOLASE, MITOCHONDRIAL"/>
    <property type="match status" value="1"/>
</dbReference>
<keyword evidence="2" id="KW-0456">Lyase</keyword>
<name>A0A8J3X0T7_9ACTN</name>
<comment type="similarity">
    <text evidence="1">Belongs to the DapA family.</text>
</comment>
<dbReference type="GO" id="GO:0005829">
    <property type="term" value="C:cytosol"/>
    <property type="evidence" value="ECO:0007669"/>
    <property type="project" value="TreeGrafter"/>
</dbReference>
<proteinExistence type="inferred from homology"/>
<accession>A0A8J3X0T7</accession>
<evidence type="ECO:0000313" key="4">
    <source>
        <dbReference type="Proteomes" id="UP000599074"/>
    </source>
</evidence>
<dbReference type="Pfam" id="PF00701">
    <property type="entry name" value="DHDPS"/>
    <property type="match status" value="1"/>
</dbReference>
<dbReference type="SUPFAM" id="SSF51569">
    <property type="entry name" value="Aldolase"/>
    <property type="match status" value="1"/>
</dbReference>
<dbReference type="Gene3D" id="3.20.20.70">
    <property type="entry name" value="Aldolase class I"/>
    <property type="match status" value="1"/>
</dbReference>
<dbReference type="PRINTS" id="PR00146">
    <property type="entry name" value="DHPICSNTHASE"/>
</dbReference>
<keyword evidence="4" id="KW-1185">Reference proteome</keyword>
<gene>
    <name evidence="3" type="ORF">Pme01_22510</name>
</gene>
<dbReference type="InterPro" id="IPR002220">
    <property type="entry name" value="DapA-like"/>
</dbReference>
<comment type="caution">
    <text evidence="3">The sequence shown here is derived from an EMBL/GenBank/DDBJ whole genome shotgun (WGS) entry which is preliminary data.</text>
</comment>
<evidence type="ECO:0000256" key="2">
    <source>
        <dbReference type="ARBA" id="ARBA00023239"/>
    </source>
</evidence>
<dbReference type="Proteomes" id="UP000599074">
    <property type="component" value="Unassembled WGS sequence"/>
</dbReference>
<reference evidence="3" key="1">
    <citation type="submission" date="2021-01" db="EMBL/GenBank/DDBJ databases">
        <title>Whole genome shotgun sequence of Planosporangium mesophilum NBRC 109066.</title>
        <authorList>
            <person name="Komaki H."/>
            <person name="Tamura T."/>
        </authorList>
    </citation>
    <scope>NUCLEOTIDE SEQUENCE</scope>
    <source>
        <strain evidence="3">NBRC 109066</strain>
    </source>
</reference>
<organism evidence="3 4">
    <name type="scientific">Planosporangium mesophilum</name>
    <dbReference type="NCBI Taxonomy" id="689768"/>
    <lineage>
        <taxon>Bacteria</taxon>
        <taxon>Bacillati</taxon>
        <taxon>Actinomycetota</taxon>
        <taxon>Actinomycetes</taxon>
        <taxon>Micromonosporales</taxon>
        <taxon>Micromonosporaceae</taxon>
        <taxon>Planosporangium</taxon>
    </lineage>
</organism>
<evidence type="ECO:0000256" key="1">
    <source>
        <dbReference type="ARBA" id="ARBA00007592"/>
    </source>
</evidence>